<organism evidence="2 3">
    <name type="scientific">Candidatus Chloroploca asiatica</name>
    <dbReference type="NCBI Taxonomy" id="1506545"/>
    <lineage>
        <taxon>Bacteria</taxon>
        <taxon>Bacillati</taxon>
        <taxon>Chloroflexota</taxon>
        <taxon>Chloroflexia</taxon>
        <taxon>Chloroflexales</taxon>
        <taxon>Chloroflexineae</taxon>
        <taxon>Oscillochloridaceae</taxon>
        <taxon>Candidatus Chloroploca</taxon>
    </lineage>
</organism>
<proteinExistence type="predicted"/>
<keyword evidence="3" id="KW-1185">Reference proteome</keyword>
<evidence type="ECO:0000313" key="3">
    <source>
        <dbReference type="Proteomes" id="UP000220922"/>
    </source>
</evidence>
<evidence type="ECO:0000313" key="2">
    <source>
        <dbReference type="EMBL" id="PDV96515.1"/>
    </source>
</evidence>
<dbReference type="EMBL" id="LYXE01000192">
    <property type="protein sequence ID" value="PDV96515.1"/>
    <property type="molecule type" value="Genomic_DNA"/>
</dbReference>
<protein>
    <submittedName>
        <fullName evidence="2">Uncharacterized protein</fullName>
    </submittedName>
</protein>
<dbReference type="Proteomes" id="UP000220922">
    <property type="component" value="Unassembled WGS sequence"/>
</dbReference>
<sequence>MDVPPLLDAEPVGGQRSRPPPPPAGPARGHNDEGRPTMTPRTMPRSGLERQWGGTSPCHDRAPARSNAHERSGPIMPRTMPRSVEKRRWVRNAAALHPHLPARPEAMTMKGDPR</sequence>
<dbReference type="AlphaFoldDB" id="A0A2H3KFP2"/>
<accession>A0A2H3KFP2</accession>
<evidence type="ECO:0000256" key="1">
    <source>
        <dbReference type="SAM" id="MobiDB-lite"/>
    </source>
</evidence>
<reference evidence="2 3" key="1">
    <citation type="submission" date="2016-05" db="EMBL/GenBank/DDBJ databases">
        <authorList>
            <person name="Lavstsen T."/>
            <person name="Jespersen J.S."/>
        </authorList>
    </citation>
    <scope>NUCLEOTIDE SEQUENCE [LARGE SCALE GENOMIC DNA]</scope>
    <source>
        <strain evidence="2 3">B7-9</strain>
    </source>
</reference>
<feature type="region of interest" description="Disordered" evidence="1">
    <location>
        <begin position="1"/>
        <end position="114"/>
    </location>
</feature>
<gene>
    <name evidence="2" type="ORF">A9Q02_20705</name>
</gene>
<feature type="compositionally biased region" description="Basic and acidic residues" evidence="1">
    <location>
        <begin position="58"/>
        <end position="72"/>
    </location>
</feature>
<name>A0A2H3KFP2_9CHLR</name>
<comment type="caution">
    <text evidence="2">The sequence shown here is derived from an EMBL/GenBank/DDBJ whole genome shotgun (WGS) entry which is preliminary data.</text>
</comment>